<evidence type="ECO:0000313" key="2">
    <source>
        <dbReference type="EMBL" id="KAK3102628.1"/>
    </source>
</evidence>
<dbReference type="AlphaFoldDB" id="A0AA88YDA5"/>
<sequence>MSLPQLNEARYGRACLLVLNTCPMALRRIIDHHSSSKGFGDFEGLLNHPRNKHGLFHLSFRQCCCGHNTNYTPMRKQQWDLLYTKTNSKNPHGQQGQCPCMYSAIPGVASDVMDVTLCCLVLKNLCRGIKNADIDAITEMRNQLIHASSATLEDTAYNDLWKKVENAILSLAKNGDSTLETDTKAAVKEMEQRIMNPGDLRSMKDLISDQKSLDELREVRVLHILVLF</sequence>
<organism evidence="2 3">
    <name type="scientific">Pinctada imbricata</name>
    <name type="common">Atlantic pearl-oyster</name>
    <name type="synonym">Pinctada martensii</name>
    <dbReference type="NCBI Taxonomy" id="66713"/>
    <lineage>
        <taxon>Eukaryota</taxon>
        <taxon>Metazoa</taxon>
        <taxon>Spiralia</taxon>
        <taxon>Lophotrochozoa</taxon>
        <taxon>Mollusca</taxon>
        <taxon>Bivalvia</taxon>
        <taxon>Autobranchia</taxon>
        <taxon>Pteriomorphia</taxon>
        <taxon>Pterioida</taxon>
        <taxon>Pterioidea</taxon>
        <taxon>Pteriidae</taxon>
        <taxon>Pinctada</taxon>
    </lineage>
</organism>
<keyword evidence="3" id="KW-1185">Reference proteome</keyword>
<dbReference type="InterPro" id="IPR041249">
    <property type="entry name" value="HEPN_DZIP3"/>
</dbReference>
<reference evidence="2" key="1">
    <citation type="submission" date="2019-08" db="EMBL/GenBank/DDBJ databases">
        <title>The improved chromosome-level genome for the pearl oyster Pinctada fucata martensii using PacBio sequencing and Hi-C.</title>
        <authorList>
            <person name="Zheng Z."/>
        </authorList>
    </citation>
    <scope>NUCLEOTIDE SEQUENCE</scope>
    <source>
        <strain evidence="2">ZZ-2019</strain>
        <tissue evidence="2">Adductor muscle</tissue>
    </source>
</reference>
<evidence type="ECO:0000313" key="3">
    <source>
        <dbReference type="Proteomes" id="UP001186944"/>
    </source>
</evidence>
<proteinExistence type="predicted"/>
<dbReference type="EMBL" id="VSWD01000005">
    <property type="protein sequence ID" value="KAK3102628.1"/>
    <property type="molecule type" value="Genomic_DNA"/>
</dbReference>
<gene>
    <name evidence="2" type="ORF">FSP39_012770</name>
</gene>
<name>A0AA88YDA5_PINIB</name>
<feature type="domain" description="DZIP3-like HEPN" evidence="1">
    <location>
        <begin position="130"/>
        <end position="193"/>
    </location>
</feature>
<comment type="caution">
    <text evidence="2">The sequence shown here is derived from an EMBL/GenBank/DDBJ whole genome shotgun (WGS) entry which is preliminary data.</text>
</comment>
<protein>
    <recommendedName>
        <fullName evidence="1">DZIP3-like HEPN domain-containing protein</fullName>
    </recommendedName>
</protein>
<accession>A0AA88YDA5</accession>
<dbReference type="Proteomes" id="UP001186944">
    <property type="component" value="Unassembled WGS sequence"/>
</dbReference>
<evidence type="ECO:0000259" key="1">
    <source>
        <dbReference type="Pfam" id="PF18738"/>
    </source>
</evidence>
<dbReference type="Pfam" id="PF18738">
    <property type="entry name" value="HEPN_DZIP3"/>
    <property type="match status" value="1"/>
</dbReference>